<keyword evidence="6" id="KW-1185">Reference proteome</keyword>
<dbReference type="AlphaFoldDB" id="A0ABD2X3B5"/>
<evidence type="ECO:0000256" key="4">
    <source>
        <dbReference type="SAM" id="MobiDB-lite"/>
    </source>
</evidence>
<dbReference type="PANTHER" id="PTHR24198:SF165">
    <property type="entry name" value="ANKYRIN REPEAT-CONTAINING PROTEIN-RELATED"/>
    <property type="match status" value="1"/>
</dbReference>
<evidence type="ECO:0000256" key="2">
    <source>
        <dbReference type="ARBA" id="ARBA00023043"/>
    </source>
</evidence>
<dbReference type="Gene3D" id="1.25.40.20">
    <property type="entry name" value="Ankyrin repeat-containing domain"/>
    <property type="match status" value="1"/>
</dbReference>
<dbReference type="Pfam" id="PF12796">
    <property type="entry name" value="Ank_2"/>
    <property type="match status" value="1"/>
</dbReference>
<accession>A0ABD2X3B5</accession>
<keyword evidence="1" id="KW-0677">Repeat</keyword>
<protein>
    <submittedName>
        <fullName evidence="5">Uncharacterized protein</fullName>
    </submittedName>
</protein>
<dbReference type="SMART" id="SM00248">
    <property type="entry name" value="ANK"/>
    <property type="match status" value="3"/>
</dbReference>
<reference evidence="5 6" key="1">
    <citation type="journal article" date="2024" name="bioRxiv">
        <title>A reference genome for Trichogramma kaykai: A tiny desert-dwelling parasitoid wasp with competing sex-ratio distorters.</title>
        <authorList>
            <person name="Culotta J."/>
            <person name="Lindsey A.R."/>
        </authorList>
    </citation>
    <scope>NUCLEOTIDE SEQUENCE [LARGE SCALE GENOMIC DNA]</scope>
    <source>
        <strain evidence="5 6">KSX58</strain>
    </source>
</reference>
<feature type="region of interest" description="Disordered" evidence="4">
    <location>
        <begin position="197"/>
        <end position="238"/>
    </location>
</feature>
<dbReference type="InterPro" id="IPR036770">
    <property type="entry name" value="Ankyrin_rpt-contain_sf"/>
</dbReference>
<proteinExistence type="predicted"/>
<dbReference type="PROSITE" id="PS50088">
    <property type="entry name" value="ANK_REPEAT"/>
    <property type="match status" value="1"/>
</dbReference>
<keyword evidence="2 3" id="KW-0040">ANK repeat</keyword>
<sequence>MQYLYTSTTLNAPTAGLFVPDLRCQIINRITDDLFQIYNRFDVNYTDDTGFTHFHAACYNGRRRVVQQFLECHQDPNCIWTETGATPLHAALFRASRKTAKLLLTYGADPNFADRRTGGTSLHMLTWDGYADDYGAEMFFEYSNDQYKPVQVNALDKWNMTPLEWAVANALPNTAKVFLDNATFGPVVCAKIDTPCSRPRASSKNKCTRTLDKCSGGGSGNGGNSSRSEMKVPTAMLE</sequence>
<evidence type="ECO:0000313" key="5">
    <source>
        <dbReference type="EMBL" id="KAL3399812.1"/>
    </source>
</evidence>
<dbReference type="PROSITE" id="PS50297">
    <property type="entry name" value="ANK_REP_REGION"/>
    <property type="match status" value="1"/>
</dbReference>
<evidence type="ECO:0000313" key="6">
    <source>
        <dbReference type="Proteomes" id="UP001627154"/>
    </source>
</evidence>
<dbReference type="Proteomes" id="UP001627154">
    <property type="component" value="Unassembled WGS sequence"/>
</dbReference>
<evidence type="ECO:0000256" key="1">
    <source>
        <dbReference type="ARBA" id="ARBA00022737"/>
    </source>
</evidence>
<dbReference type="SUPFAM" id="SSF48403">
    <property type="entry name" value="Ankyrin repeat"/>
    <property type="match status" value="1"/>
</dbReference>
<gene>
    <name evidence="5" type="ORF">TKK_007048</name>
</gene>
<feature type="repeat" description="ANK" evidence="3">
    <location>
        <begin position="83"/>
        <end position="115"/>
    </location>
</feature>
<dbReference type="EMBL" id="JBJJXI010000055">
    <property type="protein sequence ID" value="KAL3399812.1"/>
    <property type="molecule type" value="Genomic_DNA"/>
</dbReference>
<comment type="caution">
    <text evidence="5">The sequence shown here is derived from an EMBL/GenBank/DDBJ whole genome shotgun (WGS) entry which is preliminary data.</text>
</comment>
<organism evidence="5 6">
    <name type="scientific">Trichogramma kaykai</name>
    <dbReference type="NCBI Taxonomy" id="54128"/>
    <lineage>
        <taxon>Eukaryota</taxon>
        <taxon>Metazoa</taxon>
        <taxon>Ecdysozoa</taxon>
        <taxon>Arthropoda</taxon>
        <taxon>Hexapoda</taxon>
        <taxon>Insecta</taxon>
        <taxon>Pterygota</taxon>
        <taxon>Neoptera</taxon>
        <taxon>Endopterygota</taxon>
        <taxon>Hymenoptera</taxon>
        <taxon>Apocrita</taxon>
        <taxon>Proctotrupomorpha</taxon>
        <taxon>Chalcidoidea</taxon>
        <taxon>Trichogrammatidae</taxon>
        <taxon>Trichogramma</taxon>
    </lineage>
</organism>
<dbReference type="InterPro" id="IPR002110">
    <property type="entry name" value="Ankyrin_rpt"/>
</dbReference>
<evidence type="ECO:0000256" key="3">
    <source>
        <dbReference type="PROSITE-ProRule" id="PRU00023"/>
    </source>
</evidence>
<dbReference type="PANTHER" id="PTHR24198">
    <property type="entry name" value="ANKYRIN REPEAT AND PROTEIN KINASE DOMAIN-CONTAINING PROTEIN"/>
    <property type="match status" value="1"/>
</dbReference>
<name>A0ABD2X3B5_9HYME</name>